<feature type="domain" description="Orc1-like AAA ATPase" evidence="1">
    <location>
        <begin position="14"/>
        <end position="155"/>
    </location>
</feature>
<keyword evidence="2" id="KW-0067">ATP-binding</keyword>
<dbReference type="Pfam" id="PF13191">
    <property type="entry name" value="AAA_16"/>
    <property type="match status" value="1"/>
</dbReference>
<dbReference type="SUPFAM" id="SSF52540">
    <property type="entry name" value="P-loop containing nucleoside triphosphate hydrolases"/>
    <property type="match status" value="1"/>
</dbReference>
<reference evidence="2 3" key="1">
    <citation type="submission" date="2024-01" db="EMBL/GenBank/DDBJ databases">
        <title>novel species in genus Adlercreutzia.</title>
        <authorList>
            <person name="Liu X."/>
        </authorList>
    </citation>
    <scope>NUCLEOTIDE SEQUENCE [LARGE SCALE GENOMIC DNA]</scope>
    <source>
        <strain evidence="2 3">R7</strain>
    </source>
</reference>
<comment type="caution">
    <text evidence="2">The sequence shown here is derived from an EMBL/GenBank/DDBJ whole genome shotgun (WGS) entry which is preliminary data.</text>
</comment>
<gene>
    <name evidence="2" type="ORF">VIN30_02780</name>
</gene>
<sequence>MNPFKPTAGKMPPELIGRDAIVEAFVDGMDNGPGAPERLMRLTGARGMGKTVMLNELGRVARQRGWTVVDEVASAGFCARILDRLTPRSQVGAMRIQSSILGISLGEVDIERASLTLRETMEARLRDDKAGLLITLDEVQDTSLDEVRALAVAVQQVIGADLNIAFVFAGLPSMVDRVVNAKTLTFLRRAMPEELAPLWFEDIEQSFAETVAASGMRVAQDVLPAMTEASAGYPFMVQLVGYYTWKAAQKRGSDILEGPDAQQGVEAARRQFDRMVIEPALHNLPESLLTYLLAMAEDEGASSKVGAVALRLDKGLTELSSYRSRLIKENVVESRARGEIEFAIPYMVDYLNAHRADLLDEMGL</sequence>
<evidence type="ECO:0000259" key="1">
    <source>
        <dbReference type="Pfam" id="PF13191"/>
    </source>
</evidence>
<keyword evidence="3" id="KW-1185">Reference proteome</keyword>
<dbReference type="Gene3D" id="3.40.50.300">
    <property type="entry name" value="P-loop containing nucleotide triphosphate hydrolases"/>
    <property type="match status" value="1"/>
</dbReference>
<dbReference type="GO" id="GO:0005524">
    <property type="term" value="F:ATP binding"/>
    <property type="evidence" value="ECO:0007669"/>
    <property type="project" value="UniProtKB-KW"/>
</dbReference>
<proteinExistence type="predicted"/>
<dbReference type="InterPro" id="IPR052026">
    <property type="entry name" value="ExeA_AAA_ATPase_DNA-bind"/>
</dbReference>
<evidence type="ECO:0000313" key="2">
    <source>
        <dbReference type="EMBL" id="MEC4175372.1"/>
    </source>
</evidence>
<dbReference type="InterPro" id="IPR027417">
    <property type="entry name" value="P-loop_NTPase"/>
</dbReference>
<dbReference type="Proteomes" id="UP001349994">
    <property type="component" value="Unassembled WGS sequence"/>
</dbReference>
<dbReference type="RefSeq" id="WP_338209108.1">
    <property type="nucleotide sequence ID" value="NZ_JAYMFF010000003.1"/>
</dbReference>
<organism evidence="2 3">
    <name type="scientific">Adlercreutzia wanghongyangiae</name>
    <dbReference type="NCBI Taxonomy" id="3111451"/>
    <lineage>
        <taxon>Bacteria</taxon>
        <taxon>Bacillati</taxon>
        <taxon>Actinomycetota</taxon>
        <taxon>Coriobacteriia</taxon>
        <taxon>Eggerthellales</taxon>
        <taxon>Eggerthellaceae</taxon>
        <taxon>Adlercreutzia</taxon>
    </lineage>
</organism>
<name>A0ABU6IG42_9ACTN</name>
<evidence type="ECO:0000313" key="3">
    <source>
        <dbReference type="Proteomes" id="UP001349994"/>
    </source>
</evidence>
<dbReference type="EMBL" id="JAYMFF010000003">
    <property type="protein sequence ID" value="MEC4175372.1"/>
    <property type="molecule type" value="Genomic_DNA"/>
</dbReference>
<dbReference type="PANTHER" id="PTHR35894">
    <property type="entry name" value="GENERAL SECRETION PATHWAY PROTEIN A-RELATED"/>
    <property type="match status" value="1"/>
</dbReference>
<dbReference type="PANTHER" id="PTHR35894:SF1">
    <property type="entry name" value="PHOSPHORIBULOKINASE _ URIDINE KINASE FAMILY"/>
    <property type="match status" value="1"/>
</dbReference>
<dbReference type="InterPro" id="IPR041664">
    <property type="entry name" value="AAA_16"/>
</dbReference>
<protein>
    <submittedName>
        <fullName evidence="2">ATP-binding protein</fullName>
    </submittedName>
</protein>
<keyword evidence="2" id="KW-0547">Nucleotide-binding</keyword>
<accession>A0ABU6IG42</accession>